<dbReference type="Proteomes" id="UP001596113">
    <property type="component" value="Unassembled WGS sequence"/>
</dbReference>
<dbReference type="Gene3D" id="3.30.420.40">
    <property type="match status" value="2"/>
</dbReference>
<dbReference type="PANTHER" id="PTHR18964:SF149">
    <property type="entry name" value="BIFUNCTIONAL UDP-N-ACETYLGLUCOSAMINE 2-EPIMERASE_N-ACETYLMANNOSAMINE KINASE"/>
    <property type="match status" value="1"/>
</dbReference>
<comment type="caution">
    <text evidence="2">The sequence shown here is derived from an EMBL/GenBank/DDBJ whole genome shotgun (WGS) entry which is preliminary data.</text>
</comment>
<evidence type="ECO:0000313" key="3">
    <source>
        <dbReference type="Proteomes" id="UP001596113"/>
    </source>
</evidence>
<protein>
    <submittedName>
        <fullName evidence="2">ROK family protein</fullName>
    </submittedName>
</protein>
<dbReference type="InterPro" id="IPR043129">
    <property type="entry name" value="ATPase_NBD"/>
</dbReference>
<accession>A0ABW0HQJ8</accession>
<dbReference type="CDD" id="cd24068">
    <property type="entry name" value="ASKHA_NBD_ROK_FnNanK-like"/>
    <property type="match status" value="1"/>
</dbReference>
<name>A0ABW0HQJ8_9BACL</name>
<evidence type="ECO:0000313" key="2">
    <source>
        <dbReference type="EMBL" id="MFC5402485.1"/>
    </source>
</evidence>
<dbReference type="InterPro" id="IPR000600">
    <property type="entry name" value="ROK"/>
</dbReference>
<dbReference type="RefSeq" id="WP_378130981.1">
    <property type="nucleotide sequence ID" value="NZ_JBHSMI010000013.1"/>
</dbReference>
<evidence type="ECO:0000256" key="1">
    <source>
        <dbReference type="ARBA" id="ARBA00006479"/>
    </source>
</evidence>
<dbReference type="EMBL" id="JBHSMI010000013">
    <property type="protein sequence ID" value="MFC5402485.1"/>
    <property type="molecule type" value="Genomic_DNA"/>
</dbReference>
<keyword evidence="3" id="KW-1185">Reference proteome</keyword>
<gene>
    <name evidence="2" type="ORF">ACFPOF_07020</name>
</gene>
<proteinExistence type="inferred from homology"/>
<comment type="similarity">
    <text evidence="1">Belongs to the ROK (NagC/XylR) family.</text>
</comment>
<reference evidence="3" key="1">
    <citation type="journal article" date="2019" name="Int. J. Syst. Evol. Microbiol.">
        <title>The Global Catalogue of Microorganisms (GCM) 10K type strain sequencing project: providing services to taxonomists for standard genome sequencing and annotation.</title>
        <authorList>
            <consortium name="The Broad Institute Genomics Platform"/>
            <consortium name="The Broad Institute Genome Sequencing Center for Infectious Disease"/>
            <person name="Wu L."/>
            <person name="Ma J."/>
        </authorList>
    </citation>
    <scope>NUCLEOTIDE SEQUENCE [LARGE SCALE GENOMIC DNA]</scope>
    <source>
        <strain evidence="3">CGMCC 1.18575</strain>
    </source>
</reference>
<dbReference type="PANTHER" id="PTHR18964">
    <property type="entry name" value="ROK (REPRESSOR, ORF, KINASE) FAMILY"/>
    <property type="match status" value="1"/>
</dbReference>
<dbReference type="SUPFAM" id="SSF53067">
    <property type="entry name" value="Actin-like ATPase domain"/>
    <property type="match status" value="1"/>
</dbReference>
<organism evidence="2 3">
    <name type="scientific">Cohnella soli</name>
    <dbReference type="NCBI Taxonomy" id="425005"/>
    <lineage>
        <taxon>Bacteria</taxon>
        <taxon>Bacillati</taxon>
        <taxon>Bacillota</taxon>
        <taxon>Bacilli</taxon>
        <taxon>Bacillales</taxon>
        <taxon>Paenibacillaceae</taxon>
        <taxon>Cohnella</taxon>
    </lineage>
</organism>
<dbReference type="Pfam" id="PF00480">
    <property type="entry name" value="ROK"/>
    <property type="match status" value="1"/>
</dbReference>
<sequence>MNGMIGMIGMIGMGRETFQMEAAIGIDIGGTNIKEGIVSREGLLLRHGSVPTEAGGGPEELIDKLLRIVEASSVYCRESGIVLKGVGIGTAGQVNAQSGAVAGATGNLPGWAGIPLARLLSEKTGLPVVVDNDVNAIAQGEAWVGAGKPWSDFLCVALGTGIGGCIVTGGRVYHGRDGFAGEIGHMPVQMDGGALCTCGNRGCWEAYASVNALKRMAASGLDGESFADPVALFAEARRGNPSATAIVDKYAGYVSVGLAGLIHIFNPPAIVIGGAVTAQGDFLFERIRALTERRTMSVFRHPDPVSIVPASLGDNAGVIGAAGRCLIG</sequence>